<organism evidence="1 2">
    <name type="scientific">Methanopyrus kandleri</name>
    <dbReference type="NCBI Taxonomy" id="2320"/>
    <lineage>
        <taxon>Archaea</taxon>
        <taxon>Methanobacteriati</taxon>
        <taxon>Methanobacteriota</taxon>
        <taxon>Methanomada group</taxon>
        <taxon>Methanopyri</taxon>
        <taxon>Methanopyrales</taxon>
        <taxon>Methanopyraceae</taxon>
        <taxon>Methanopyrus</taxon>
    </lineage>
</organism>
<reference evidence="1" key="1">
    <citation type="journal article" date="2020" name="bioRxiv">
        <title>A rank-normalized archaeal taxonomy based on genome phylogeny resolves widespread incomplete and uneven classifications.</title>
        <authorList>
            <person name="Rinke C."/>
            <person name="Chuvochina M."/>
            <person name="Mussig A.J."/>
            <person name="Chaumeil P.-A."/>
            <person name="Waite D.W."/>
            <person name="Whitman W.B."/>
            <person name="Parks D.H."/>
            <person name="Hugenholtz P."/>
        </authorList>
    </citation>
    <scope>NUCLEOTIDE SEQUENCE</scope>
    <source>
        <strain evidence="1">UBA8853</strain>
    </source>
</reference>
<dbReference type="EMBL" id="DUJS01000004">
    <property type="protein sequence ID" value="HII70900.1"/>
    <property type="molecule type" value="Genomic_DNA"/>
</dbReference>
<keyword evidence="1" id="KW-0396">Initiation factor</keyword>
<protein>
    <submittedName>
        <fullName evidence="1">Translation initiation factor 2</fullName>
    </submittedName>
</protein>
<evidence type="ECO:0000313" key="1">
    <source>
        <dbReference type="EMBL" id="HII70900.1"/>
    </source>
</evidence>
<proteinExistence type="predicted"/>
<name>A0A832TA65_9EURY</name>
<gene>
    <name evidence="1" type="ORF">HA336_06695</name>
</gene>
<dbReference type="PIRSF" id="PIRSF015877">
    <property type="entry name" value="UCP015877"/>
    <property type="match status" value="1"/>
</dbReference>
<dbReference type="GO" id="GO:0003743">
    <property type="term" value="F:translation initiation factor activity"/>
    <property type="evidence" value="ECO:0007669"/>
    <property type="project" value="UniProtKB-KW"/>
</dbReference>
<keyword evidence="1" id="KW-0648">Protein biosynthesis</keyword>
<dbReference type="PANTHER" id="PTHR42195:SF1">
    <property type="entry name" value="ZINC FINGER PROTEIN"/>
    <property type="match status" value="1"/>
</dbReference>
<dbReference type="GeneID" id="1478251"/>
<dbReference type="RefSeq" id="WP_011020024.1">
    <property type="nucleotide sequence ID" value="NZ_DUJS01000004.1"/>
</dbReference>
<dbReference type="InterPro" id="IPR012041">
    <property type="entry name" value="Znf_CPxCG-like"/>
</dbReference>
<dbReference type="PANTHER" id="PTHR42195">
    <property type="entry name" value="UCP015877 FAMILY PROTEIN"/>
    <property type="match status" value="1"/>
</dbReference>
<dbReference type="AlphaFoldDB" id="A0A832TA65"/>
<accession>A0A832TA65</accession>
<sequence>MITLDTETTVEDLSESDVEGRIIYAPCKGCSPDEEVPQEVVRATVHRKGPDEKGVPRFVANVLARCESCGTVNPVRLVFYAPKKVKVTISRYEESECKEVEMDPLEEIEVGDVIEVEGERVEITNIATHEEDSVKKAKVKDVVSVWGVSLDIPARIGVSINLPSGYTISEKVEVDRDEEFTVGEIYELDGMLFRVHAIKPEGRPTVKREGESVKAEEIKRIYGRPVRRGTPKKSLESI</sequence>
<evidence type="ECO:0000313" key="2">
    <source>
        <dbReference type="Proteomes" id="UP000619545"/>
    </source>
</evidence>
<dbReference type="OMA" id="KHERSFK"/>
<comment type="caution">
    <text evidence="1">The sequence shown here is derived from an EMBL/GenBank/DDBJ whole genome shotgun (WGS) entry which is preliminary data.</text>
</comment>
<dbReference type="Proteomes" id="UP000619545">
    <property type="component" value="Unassembled WGS sequence"/>
</dbReference>
<dbReference type="Pfam" id="PF19769">
    <property type="entry name" value="CPxCG_zf"/>
    <property type="match status" value="1"/>
</dbReference>